<feature type="coiled-coil region" evidence="1">
    <location>
        <begin position="10"/>
        <end position="40"/>
    </location>
</feature>
<dbReference type="OrthoDB" id="1809893at2"/>
<keyword evidence="1" id="KW-0175">Coiled coil</keyword>
<dbReference type="KEGG" id="ctae:BGI42_14015"/>
<reference evidence="3" key="1">
    <citation type="submission" date="2016-09" db="EMBL/GenBank/DDBJ databases">
        <title>Genomics of Clostridium taeniosporum, an organism which forms endospores with ribbon-like appendages.</title>
        <authorList>
            <person name="Walker J.R."/>
        </authorList>
    </citation>
    <scope>NUCLEOTIDE SEQUENCE [LARGE SCALE GENOMIC DNA]</scope>
    <source>
        <strain evidence="3">1/k</strain>
    </source>
</reference>
<keyword evidence="3" id="KW-1185">Reference proteome</keyword>
<dbReference type="AlphaFoldDB" id="A0A1D7XNK7"/>
<dbReference type="InterPro" id="IPR019644">
    <property type="entry name" value="DUF2508"/>
</dbReference>
<proteinExistence type="predicted"/>
<name>A0A1D7XNK7_9CLOT</name>
<dbReference type="Proteomes" id="UP000094652">
    <property type="component" value="Chromosome"/>
</dbReference>
<dbReference type="RefSeq" id="WP_069680903.1">
    <property type="nucleotide sequence ID" value="NZ_CP017253.2"/>
</dbReference>
<dbReference type="Pfam" id="PF10704">
    <property type="entry name" value="DUF2508"/>
    <property type="match status" value="1"/>
</dbReference>
<dbReference type="EMBL" id="CP017253">
    <property type="protein sequence ID" value="AOR24780.1"/>
    <property type="molecule type" value="Genomic_DNA"/>
</dbReference>
<gene>
    <name evidence="2" type="ORF">BGI42_14015</name>
</gene>
<protein>
    <submittedName>
        <fullName evidence="2">DUF2508 domain-containing protein</fullName>
    </submittedName>
</protein>
<evidence type="ECO:0000256" key="1">
    <source>
        <dbReference type="SAM" id="Coils"/>
    </source>
</evidence>
<sequence length="91" mass="10756">MNKNKIIEYLINKNEKVDINEELLEQLEDAKFQIDAARSMFDNVDDPKLIEVAIYAEEMAKKRYDYLLLIAKSKGIKVTDNYIWQKNICIK</sequence>
<evidence type="ECO:0000313" key="2">
    <source>
        <dbReference type="EMBL" id="AOR24780.1"/>
    </source>
</evidence>
<accession>A0A1D7XNK7</accession>
<organism evidence="2 3">
    <name type="scientific">Clostridium taeniosporum</name>
    <dbReference type="NCBI Taxonomy" id="394958"/>
    <lineage>
        <taxon>Bacteria</taxon>
        <taxon>Bacillati</taxon>
        <taxon>Bacillota</taxon>
        <taxon>Clostridia</taxon>
        <taxon>Eubacteriales</taxon>
        <taxon>Clostridiaceae</taxon>
        <taxon>Clostridium</taxon>
    </lineage>
</organism>
<evidence type="ECO:0000313" key="3">
    <source>
        <dbReference type="Proteomes" id="UP000094652"/>
    </source>
</evidence>